<dbReference type="Gene3D" id="3.10.100.10">
    <property type="entry name" value="Mannose-Binding Protein A, subunit A"/>
    <property type="match status" value="1"/>
</dbReference>
<protein>
    <recommendedName>
        <fullName evidence="15">WSC domain-containing protein</fullName>
    </recommendedName>
</protein>
<dbReference type="Pfam" id="PF00059">
    <property type="entry name" value="Lectin_C"/>
    <property type="match status" value="1"/>
</dbReference>
<evidence type="ECO:0000313" key="13">
    <source>
        <dbReference type="EnsemblMetazoa" id="CapteP193207"/>
    </source>
</evidence>
<feature type="compositionally biased region" description="Basic and acidic residues" evidence="8">
    <location>
        <begin position="529"/>
        <end position="538"/>
    </location>
</feature>
<dbReference type="InterPro" id="IPR002889">
    <property type="entry name" value="WSC_carb-bd"/>
</dbReference>
<evidence type="ECO:0000256" key="3">
    <source>
        <dbReference type="ARBA" id="ARBA00022729"/>
    </source>
</evidence>
<dbReference type="PROSITE" id="PS51212">
    <property type="entry name" value="WSC"/>
    <property type="match status" value="1"/>
</dbReference>
<keyword evidence="7" id="KW-0325">Glycoprotein</keyword>
<keyword evidence="2 9" id="KW-0812">Transmembrane</keyword>
<feature type="transmembrane region" description="Helical" evidence="9">
    <location>
        <begin position="275"/>
        <end position="296"/>
    </location>
</feature>
<keyword evidence="3" id="KW-0732">Signal</keyword>
<sequence length="595" mass="64833">MLIAGFAPPGQLSLSSSNRSEGANYVHLGCYKDSDISNGYDLRGKEVTFETLSLVSCLEQCGQSGYPYAALQEGQKCFCGDTYGAYGLVTDAAKSCNYTCSGDSCGGHLANDIYYTVDLADDQENKRVLVYHDTQLQFVAARQQCIKSGGDLAMTLTVTSLNNTVYTALNANPDETSLWLGLRKKLDKQSTDYQWVDPSQTLYKSSSFSNRWNAGDSQNQDCVQITTSAQLWASASCDFQLRFVCWQLPLSDTNGGNGDGTTSDGSSGGFDNKMLSLYVVLPLFLFCYGGSCILYCSSKLYKNCKRQKRQKMLLANMESHGTEYEPETKPQAQIPAPQQQPPMGMPGLGPPPPPMMMNSNRGSKSPRPLSGNKNVKVSPAPMHDPMGPGSRPGMYPPGGPAAPQRAPYPPPPIPSTKPPNYSSPPGDIFTARSESRPVTSGGVEISMQETRKSASSTGRSSRTSILDGPPSSAKSRSKDEVKKAKLLDKALNEARERRRQEAIARGEDPDVRMSSRMQETALDGSTPSRSRDRKREAKYAMNEDSTNLLVDMETAESPPPLDGPPRDPTKMSIQDILKMKVAMNQQGRRKKIISA</sequence>
<dbReference type="InterPro" id="IPR016187">
    <property type="entry name" value="CTDL_fold"/>
</dbReference>
<dbReference type="PANTHER" id="PTHR24269:SF16">
    <property type="entry name" value="PROTEIN SLG1"/>
    <property type="match status" value="1"/>
</dbReference>
<evidence type="ECO:0000256" key="1">
    <source>
        <dbReference type="ARBA" id="ARBA00004167"/>
    </source>
</evidence>
<dbReference type="InterPro" id="IPR051836">
    <property type="entry name" value="Kremen_rcpt"/>
</dbReference>
<feature type="compositionally biased region" description="Pro residues" evidence="8">
    <location>
        <begin position="338"/>
        <end position="355"/>
    </location>
</feature>
<feature type="compositionally biased region" description="Low complexity" evidence="8">
    <location>
        <begin position="453"/>
        <end position="464"/>
    </location>
</feature>
<reference evidence="14" key="1">
    <citation type="submission" date="2012-12" db="EMBL/GenBank/DDBJ databases">
        <authorList>
            <person name="Hellsten U."/>
            <person name="Grimwood J."/>
            <person name="Chapman J.A."/>
            <person name="Shapiro H."/>
            <person name="Aerts A."/>
            <person name="Otillar R.P."/>
            <person name="Terry A.Y."/>
            <person name="Boore J.L."/>
            <person name="Simakov O."/>
            <person name="Marletaz F."/>
            <person name="Cho S.-J."/>
            <person name="Edsinger-Gonzales E."/>
            <person name="Havlak P."/>
            <person name="Kuo D.-H."/>
            <person name="Larsson T."/>
            <person name="Lv J."/>
            <person name="Arendt D."/>
            <person name="Savage R."/>
            <person name="Osoegawa K."/>
            <person name="de Jong P."/>
            <person name="Lindberg D.R."/>
            <person name="Seaver E.C."/>
            <person name="Weisblat D.A."/>
            <person name="Putnam N.H."/>
            <person name="Grigoriev I.V."/>
            <person name="Rokhsar D.S."/>
        </authorList>
    </citation>
    <scope>NUCLEOTIDE SEQUENCE</scope>
    <source>
        <strain evidence="14">I ESC-2004</strain>
    </source>
</reference>
<dbReference type="SMART" id="SM00034">
    <property type="entry name" value="CLECT"/>
    <property type="match status" value="1"/>
</dbReference>
<feature type="region of interest" description="Disordered" evidence="8">
    <location>
        <begin position="320"/>
        <end position="570"/>
    </location>
</feature>
<feature type="domain" description="WSC" evidence="11">
    <location>
        <begin position="24"/>
        <end position="117"/>
    </location>
</feature>
<evidence type="ECO:0000256" key="6">
    <source>
        <dbReference type="ARBA" id="ARBA00023157"/>
    </source>
</evidence>
<dbReference type="HOGENOM" id="CLU_458739_0_0_1"/>
<dbReference type="PROSITE" id="PS00615">
    <property type="entry name" value="C_TYPE_LECTIN_1"/>
    <property type="match status" value="1"/>
</dbReference>
<proteinExistence type="predicted"/>
<dbReference type="InterPro" id="IPR018378">
    <property type="entry name" value="C-type_lectin_CS"/>
</dbReference>
<accession>R7TDF3</accession>
<evidence type="ECO:0000313" key="14">
    <source>
        <dbReference type="Proteomes" id="UP000014760"/>
    </source>
</evidence>
<organism evidence="12">
    <name type="scientific">Capitella teleta</name>
    <name type="common">Polychaete worm</name>
    <dbReference type="NCBI Taxonomy" id="283909"/>
    <lineage>
        <taxon>Eukaryota</taxon>
        <taxon>Metazoa</taxon>
        <taxon>Spiralia</taxon>
        <taxon>Lophotrochozoa</taxon>
        <taxon>Annelida</taxon>
        <taxon>Polychaeta</taxon>
        <taxon>Sedentaria</taxon>
        <taxon>Scolecida</taxon>
        <taxon>Capitellidae</taxon>
        <taxon>Capitella</taxon>
    </lineage>
</organism>
<feature type="domain" description="C-type lectin" evidence="10">
    <location>
        <begin position="141"/>
        <end position="246"/>
    </location>
</feature>
<dbReference type="InterPro" id="IPR001304">
    <property type="entry name" value="C-type_lectin-like"/>
</dbReference>
<dbReference type="GO" id="GO:0005886">
    <property type="term" value="C:plasma membrane"/>
    <property type="evidence" value="ECO:0007669"/>
    <property type="project" value="TreeGrafter"/>
</dbReference>
<dbReference type="CDD" id="cd00037">
    <property type="entry name" value="CLECT"/>
    <property type="match status" value="1"/>
</dbReference>
<dbReference type="AlphaFoldDB" id="R7TDF3"/>
<feature type="compositionally biased region" description="Basic and acidic residues" evidence="8">
    <location>
        <begin position="476"/>
        <end position="513"/>
    </location>
</feature>
<comment type="subcellular location">
    <subcellularLocation>
        <location evidence="1">Membrane</location>
        <topology evidence="1">Single-pass membrane protein</topology>
    </subcellularLocation>
</comment>
<reference evidence="12 14" key="2">
    <citation type="journal article" date="2013" name="Nature">
        <title>Insights into bilaterian evolution from three spiralian genomes.</title>
        <authorList>
            <person name="Simakov O."/>
            <person name="Marletaz F."/>
            <person name="Cho S.J."/>
            <person name="Edsinger-Gonzales E."/>
            <person name="Havlak P."/>
            <person name="Hellsten U."/>
            <person name="Kuo D.H."/>
            <person name="Larsson T."/>
            <person name="Lv J."/>
            <person name="Arendt D."/>
            <person name="Savage R."/>
            <person name="Osoegawa K."/>
            <person name="de Jong P."/>
            <person name="Grimwood J."/>
            <person name="Chapman J.A."/>
            <person name="Shapiro H."/>
            <person name="Aerts A."/>
            <person name="Otillar R.P."/>
            <person name="Terry A.Y."/>
            <person name="Boore J.L."/>
            <person name="Grigoriev I.V."/>
            <person name="Lindberg D.R."/>
            <person name="Seaver E.C."/>
            <person name="Weisblat D.A."/>
            <person name="Putnam N.H."/>
            <person name="Rokhsar D.S."/>
        </authorList>
    </citation>
    <scope>NUCLEOTIDE SEQUENCE</scope>
    <source>
        <strain evidence="12 14">I ESC-2004</strain>
    </source>
</reference>
<dbReference type="Proteomes" id="UP000014760">
    <property type="component" value="Unassembled WGS sequence"/>
</dbReference>
<evidence type="ECO:0000256" key="7">
    <source>
        <dbReference type="ARBA" id="ARBA00023180"/>
    </source>
</evidence>
<dbReference type="Pfam" id="PF01822">
    <property type="entry name" value="WSC"/>
    <property type="match status" value="1"/>
</dbReference>
<dbReference type="STRING" id="283909.R7TDF3"/>
<dbReference type="OrthoDB" id="2019572at2759"/>
<dbReference type="EMBL" id="KB310457">
    <property type="protein sequence ID" value="ELT91532.1"/>
    <property type="molecule type" value="Genomic_DNA"/>
</dbReference>
<keyword evidence="4 9" id="KW-1133">Transmembrane helix</keyword>
<dbReference type="PROSITE" id="PS50041">
    <property type="entry name" value="C_TYPE_LECTIN_2"/>
    <property type="match status" value="1"/>
</dbReference>
<dbReference type="EMBL" id="AMQN01013752">
    <property type="status" value="NOT_ANNOTATED_CDS"/>
    <property type="molecule type" value="Genomic_DNA"/>
</dbReference>
<evidence type="ECO:0000256" key="5">
    <source>
        <dbReference type="ARBA" id="ARBA00023136"/>
    </source>
</evidence>
<keyword evidence="14" id="KW-1185">Reference proteome</keyword>
<evidence type="ECO:0000256" key="8">
    <source>
        <dbReference type="SAM" id="MobiDB-lite"/>
    </source>
</evidence>
<gene>
    <name evidence="12" type="ORF">CAPTEDRAFT_193207</name>
</gene>
<dbReference type="InterPro" id="IPR016186">
    <property type="entry name" value="C-type_lectin-like/link_sf"/>
</dbReference>
<name>R7TDF3_CAPTE</name>
<evidence type="ECO:0000259" key="11">
    <source>
        <dbReference type="PROSITE" id="PS51212"/>
    </source>
</evidence>
<evidence type="ECO:0000256" key="2">
    <source>
        <dbReference type="ARBA" id="ARBA00022692"/>
    </source>
</evidence>
<dbReference type="EnsemblMetazoa" id="CapteT193207">
    <property type="protein sequence ID" value="CapteP193207"/>
    <property type="gene ID" value="CapteG193207"/>
</dbReference>
<feature type="compositionally biased region" description="Pro residues" evidence="8">
    <location>
        <begin position="394"/>
        <end position="417"/>
    </location>
</feature>
<keyword evidence="6" id="KW-1015">Disulfide bond</keyword>
<evidence type="ECO:0000313" key="12">
    <source>
        <dbReference type="EMBL" id="ELT91532.1"/>
    </source>
</evidence>
<dbReference type="PANTHER" id="PTHR24269">
    <property type="entry name" value="KREMEN PROTEIN"/>
    <property type="match status" value="1"/>
</dbReference>
<keyword evidence="5 9" id="KW-0472">Membrane</keyword>
<evidence type="ECO:0000259" key="10">
    <source>
        <dbReference type="PROSITE" id="PS50041"/>
    </source>
</evidence>
<feature type="compositionally biased region" description="Polar residues" evidence="8">
    <location>
        <begin position="515"/>
        <end position="528"/>
    </location>
</feature>
<dbReference type="SUPFAM" id="SSF56436">
    <property type="entry name" value="C-type lectin-like"/>
    <property type="match status" value="1"/>
</dbReference>
<dbReference type="SMART" id="SM00321">
    <property type="entry name" value="WSC"/>
    <property type="match status" value="1"/>
</dbReference>
<reference evidence="13" key="3">
    <citation type="submission" date="2015-06" db="UniProtKB">
        <authorList>
            <consortium name="EnsemblMetazoa"/>
        </authorList>
    </citation>
    <scope>IDENTIFICATION</scope>
</reference>
<evidence type="ECO:0008006" key="15">
    <source>
        <dbReference type="Google" id="ProtNLM"/>
    </source>
</evidence>
<evidence type="ECO:0000256" key="4">
    <source>
        <dbReference type="ARBA" id="ARBA00022989"/>
    </source>
</evidence>
<evidence type="ECO:0000256" key="9">
    <source>
        <dbReference type="SAM" id="Phobius"/>
    </source>
</evidence>